<organism evidence="2 3">
    <name type="scientific">Adineta ricciae</name>
    <name type="common">Rotifer</name>
    <dbReference type="NCBI Taxonomy" id="249248"/>
    <lineage>
        <taxon>Eukaryota</taxon>
        <taxon>Metazoa</taxon>
        <taxon>Spiralia</taxon>
        <taxon>Gnathifera</taxon>
        <taxon>Rotifera</taxon>
        <taxon>Eurotatoria</taxon>
        <taxon>Bdelloidea</taxon>
        <taxon>Adinetida</taxon>
        <taxon>Adinetidae</taxon>
        <taxon>Adineta</taxon>
    </lineage>
</organism>
<dbReference type="EMBL" id="CAJNOR010000945">
    <property type="protein sequence ID" value="CAF1042745.1"/>
    <property type="molecule type" value="Genomic_DNA"/>
</dbReference>
<dbReference type="GO" id="GO:0060271">
    <property type="term" value="P:cilium assembly"/>
    <property type="evidence" value="ECO:0007669"/>
    <property type="project" value="TreeGrafter"/>
</dbReference>
<gene>
    <name evidence="1" type="ORF">EDS130_LOCUS9204</name>
    <name evidence="2" type="ORF">XAT740_LOCUS15351</name>
</gene>
<dbReference type="PANTHER" id="PTHR24274:SF1">
    <property type="entry name" value="CILIA- AND FLAGELLA-ASSOCIATED PROTEIN 161"/>
    <property type="match status" value="1"/>
</dbReference>
<keyword evidence="3" id="KW-1185">Reference proteome</keyword>
<name>A0A814JUJ4_ADIRI</name>
<evidence type="ECO:0000313" key="1">
    <source>
        <dbReference type="EMBL" id="CAF0889437.1"/>
    </source>
</evidence>
<accession>A0A814JUJ4</accession>
<dbReference type="AlphaFoldDB" id="A0A814JUJ4"/>
<comment type="caution">
    <text evidence="2">The sequence shown here is derived from an EMBL/GenBank/DDBJ whole genome shotgun (WGS) entry which is preliminary data.</text>
</comment>
<evidence type="ECO:0000313" key="3">
    <source>
        <dbReference type="Proteomes" id="UP000663828"/>
    </source>
</evidence>
<dbReference type="OrthoDB" id="2126411at2759"/>
<proteinExistence type="predicted"/>
<dbReference type="Proteomes" id="UP000663828">
    <property type="component" value="Unassembled WGS sequence"/>
</dbReference>
<protein>
    <submittedName>
        <fullName evidence="2">Uncharacterized protein</fullName>
    </submittedName>
</protein>
<dbReference type="SUPFAM" id="SSF82109">
    <property type="entry name" value="MIR domain"/>
    <property type="match status" value="1"/>
</dbReference>
<dbReference type="PANTHER" id="PTHR24274">
    <property type="entry name" value="CILIA- AND FLAGELLA-ASSOCIATED PROTEIN 161"/>
    <property type="match status" value="1"/>
</dbReference>
<dbReference type="Pfam" id="PF24569">
    <property type="entry name" value="CFAP161"/>
    <property type="match status" value="1"/>
</dbReference>
<reference evidence="2" key="1">
    <citation type="submission" date="2021-02" db="EMBL/GenBank/DDBJ databases">
        <authorList>
            <person name="Nowell W R."/>
        </authorList>
    </citation>
    <scope>NUCLEOTIDE SEQUENCE</scope>
</reference>
<dbReference type="InterPro" id="IPR036300">
    <property type="entry name" value="MIR_dom_sf"/>
</dbReference>
<sequence length="268" mass="29943">MMNSRANVRPYNPQCLIGNWYEDRVMEEEVLNDFLDKRYSGQLASQKMTEVERMSQSLPLSVSGGDGLLRFGHQILLANAWTQSAPYTGEKSEMNCCLALGIPHASGANEGATELTATGTTLMRPTLRSAFVIQRPNLSVDSQTVRYGDEIMISDTSGQLFLSCVKSGTRSARTCDVIFTNHRNRSSVWIVLHPSSHLRLEFEGSEVKIDDKVVLAHAPTNKCLSVNDEHSNRSPYGREYELLCELSTGSHTSYKSPILWKFQTQPAY</sequence>
<dbReference type="Gene3D" id="2.80.10.50">
    <property type="match status" value="1"/>
</dbReference>
<dbReference type="EMBL" id="CAJNOJ010000030">
    <property type="protein sequence ID" value="CAF0889437.1"/>
    <property type="molecule type" value="Genomic_DNA"/>
</dbReference>
<dbReference type="GO" id="GO:0031514">
    <property type="term" value="C:motile cilium"/>
    <property type="evidence" value="ECO:0007669"/>
    <property type="project" value="TreeGrafter"/>
</dbReference>
<dbReference type="InterPro" id="IPR055325">
    <property type="entry name" value="CF161"/>
</dbReference>
<evidence type="ECO:0000313" key="2">
    <source>
        <dbReference type="EMBL" id="CAF1042745.1"/>
    </source>
</evidence>
<dbReference type="Proteomes" id="UP000663852">
    <property type="component" value="Unassembled WGS sequence"/>
</dbReference>